<evidence type="ECO:0000313" key="9">
    <source>
        <dbReference type="Ensembl" id="ENSCSEP00000002896.1"/>
    </source>
</evidence>
<dbReference type="GO" id="GO:0005794">
    <property type="term" value="C:Golgi apparatus"/>
    <property type="evidence" value="ECO:0007669"/>
    <property type="project" value="UniProtKB-SubCell"/>
</dbReference>
<proteinExistence type="inferred from homology"/>
<dbReference type="GO" id="GO:0007264">
    <property type="term" value="P:small GTPase-mediated signal transduction"/>
    <property type="evidence" value="ECO:0007669"/>
    <property type="project" value="InterPro"/>
</dbReference>
<comment type="function">
    <text evidence="7">Regulates the GDP/GTP exchange reaction of most Rab proteins by inhibiting the dissociation of GDP from them, and the subsequent binding of GTP to them. Promotes the dissociation of GDP-bound Rab proteins from the membrane and inhibits their activation. Promotes the dissociation of RAB1A, RAB3A, RAB5A and RAB10 from membranes.</text>
</comment>
<dbReference type="Pfam" id="PF00996">
    <property type="entry name" value="GDI"/>
    <property type="match status" value="1"/>
</dbReference>
<dbReference type="FunFam" id="3.30.519.10:FF:000005">
    <property type="entry name" value="Rab GDP dissociation inhibitor"/>
    <property type="match status" value="1"/>
</dbReference>
<evidence type="ECO:0000256" key="3">
    <source>
        <dbReference type="ARBA" id="ARBA00005593"/>
    </source>
</evidence>
<dbReference type="GO" id="GO:0005096">
    <property type="term" value="F:GTPase activator activity"/>
    <property type="evidence" value="ECO:0007669"/>
    <property type="project" value="UniProtKB-KW"/>
</dbReference>
<dbReference type="SUPFAM" id="SSF51905">
    <property type="entry name" value="FAD/NAD(P)-binding domain"/>
    <property type="match status" value="1"/>
</dbReference>
<dbReference type="PANTHER" id="PTHR11787">
    <property type="entry name" value="RAB GDP-DISSOCIATION INHIBITOR"/>
    <property type="match status" value="1"/>
</dbReference>
<accession>A0A3P8UQC1</accession>
<keyword evidence="4 8" id="KW-0343">GTPase activation</keyword>
<dbReference type="GeneTree" id="ENSGT00950000182994"/>
<dbReference type="AlphaFoldDB" id="A0A3P8UQC1"/>
<dbReference type="GO" id="GO:0005093">
    <property type="term" value="F:Rab GDP-dissociation inhibitor activity"/>
    <property type="evidence" value="ECO:0007669"/>
    <property type="project" value="InterPro"/>
</dbReference>
<evidence type="ECO:0000256" key="2">
    <source>
        <dbReference type="ARBA" id="ARBA00004601"/>
    </source>
</evidence>
<name>A0A3P8UQC1_CYNSE</name>
<reference evidence="9" key="2">
    <citation type="submission" date="2025-08" db="UniProtKB">
        <authorList>
            <consortium name="Ensembl"/>
        </authorList>
    </citation>
    <scope>IDENTIFICATION</scope>
</reference>
<dbReference type="STRING" id="244447.ENSCSEP00000002896"/>
<evidence type="ECO:0000256" key="1">
    <source>
        <dbReference type="ARBA" id="ARBA00004496"/>
    </source>
</evidence>
<comment type="subcellular location">
    <subcellularLocation>
        <location evidence="1 8">Cytoplasm</location>
    </subcellularLocation>
    <subcellularLocation>
        <location evidence="2">Golgi apparatus</location>
        <location evidence="2">trans-Golgi network</location>
    </subcellularLocation>
</comment>
<protein>
    <recommendedName>
        <fullName evidence="8">Rab GDP dissociation inhibitor</fullName>
    </recommendedName>
</protein>
<keyword evidence="5 8" id="KW-0963">Cytoplasm</keyword>
<evidence type="ECO:0000256" key="5">
    <source>
        <dbReference type="ARBA" id="ARBA00022490"/>
    </source>
</evidence>
<keyword evidence="10" id="KW-1185">Reference proteome</keyword>
<dbReference type="InterPro" id="IPR000806">
    <property type="entry name" value="RabGDI"/>
</dbReference>
<dbReference type="Gene3D" id="3.30.519.10">
    <property type="entry name" value="Guanine Nucleotide Dissociation Inhibitor, domain 2"/>
    <property type="match status" value="1"/>
</dbReference>
<evidence type="ECO:0000256" key="7">
    <source>
        <dbReference type="ARBA" id="ARBA00037119"/>
    </source>
</evidence>
<dbReference type="OMA" id="SHAICIM"/>
<dbReference type="PANTHER" id="PTHR11787:SF3">
    <property type="entry name" value="RAB GDP DISSOCIATION INHIBITOR ALPHA"/>
    <property type="match status" value="1"/>
</dbReference>
<comment type="similarity">
    <text evidence="3 8">Belongs to the Rab GDI family.</text>
</comment>
<sequence length="186" mass="21183">MDNGKVKAVKSDGKLFRCKQLICDPSYVPTRVRNMGRVVRVICLLNHPVKNTQEAHSCQIIIPQAQLNRKSDIYISVVSYHHNVASDGMYVATVSTRAETRDPEKEVQPGLDLLEPIMQKFVSVSNLLVPNDDGKKSQVFVSRSYDETNHFEQECEDVMDLYRRVTGSELCFRGSKRHQSHNSDED</sequence>
<evidence type="ECO:0000256" key="4">
    <source>
        <dbReference type="ARBA" id="ARBA00022468"/>
    </source>
</evidence>
<dbReference type="GO" id="GO:0016192">
    <property type="term" value="P:vesicle-mediated transport"/>
    <property type="evidence" value="ECO:0007669"/>
    <property type="project" value="TreeGrafter"/>
</dbReference>
<dbReference type="GO" id="GO:0015031">
    <property type="term" value="P:protein transport"/>
    <property type="evidence" value="ECO:0007669"/>
    <property type="project" value="InterPro"/>
</dbReference>
<reference evidence="9 10" key="1">
    <citation type="journal article" date="2014" name="Nat. Genet.">
        <title>Whole-genome sequence of a flatfish provides insights into ZW sex chromosome evolution and adaptation to a benthic lifestyle.</title>
        <authorList>
            <person name="Chen S."/>
            <person name="Zhang G."/>
            <person name="Shao C."/>
            <person name="Huang Q."/>
            <person name="Liu G."/>
            <person name="Zhang P."/>
            <person name="Song W."/>
            <person name="An N."/>
            <person name="Chalopin D."/>
            <person name="Volff J.N."/>
            <person name="Hong Y."/>
            <person name="Li Q."/>
            <person name="Sha Z."/>
            <person name="Zhou H."/>
            <person name="Xie M."/>
            <person name="Yu Q."/>
            <person name="Liu Y."/>
            <person name="Xiang H."/>
            <person name="Wang N."/>
            <person name="Wu K."/>
            <person name="Yang C."/>
            <person name="Zhou Q."/>
            <person name="Liao X."/>
            <person name="Yang L."/>
            <person name="Hu Q."/>
            <person name="Zhang J."/>
            <person name="Meng L."/>
            <person name="Jin L."/>
            <person name="Tian Y."/>
            <person name="Lian J."/>
            <person name="Yang J."/>
            <person name="Miao G."/>
            <person name="Liu S."/>
            <person name="Liang Z."/>
            <person name="Yan F."/>
            <person name="Li Y."/>
            <person name="Sun B."/>
            <person name="Zhang H."/>
            <person name="Zhang J."/>
            <person name="Zhu Y."/>
            <person name="Du M."/>
            <person name="Zhao Y."/>
            <person name="Schartl M."/>
            <person name="Tang Q."/>
            <person name="Wang J."/>
        </authorList>
    </citation>
    <scope>NUCLEOTIDE SEQUENCE</scope>
</reference>
<evidence type="ECO:0000256" key="6">
    <source>
        <dbReference type="ARBA" id="ARBA00023034"/>
    </source>
</evidence>
<dbReference type="Ensembl" id="ENSCSET00000002940.1">
    <property type="protein sequence ID" value="ENSCSEP00000002896.1"/>
    <property type="gene ID" value="ENSCSEG00000001906.1"/>
</dbReference>
<dbReference type="InterPro" id="IPR036188">
    <property type="entry name" value="FAD/NAD-bd_sf"/>
</dbReference>
<dbReference type="InParanoid" id="A0A3P8UQC1"/>
<comment type="function">
    <text evidence="8">Regulates the GDP/GTP exchange reaction of most RAB proteins by inhibiting the dissociation of GDP from them, and the subsequent binding of GTP.</text>
</comment>
<dbReference type="PRINTS" id="PR00892">
    <property type="entry name" value="RABGDI"/>
</dbReference>
<organism evidence="9 10">
    <name type="scientific">Cynoglossus semilaevis</name>
    <name type="common">Tongue sole</name>
    <dbReference type="NCBI Taxonomy" id="244447"/>
    <lineage>
        <taxon>Eukaryota</taxon>
        <taxon>Metazoa</taxon>
        <taxon>Chordata</taxon>
        <taxon>Craniata</taxon>
        <taxon>Vertebrata</taxon>
        <taxon>Euteleostomi</taxon>
        <taxon>Actinopterygii</taxon>
        <taxon>Neopterygii</taxon>
        <taxon>Teleostei</taxon>
        <taxon>Neoteleostei</taxon>
        <taxon>Acanthomorphata</taxon>
        <taxon>Carangaria</taxon>
        <taxon>Pleuronectiformes</taxon>
        <taxon>Pleuronectoidei</taxon>
        <taxon>Cynoglossidae</taxon>
        <taxon>Cynoglossinae</taxon>
        <taxon>Cynoglossus</taxon>
    </lineage>
</organism>
<dbReference type="InterPro" id="IPR018203">
    <property type="entry name" value="GDP_dissociation_inhibitor"/>
</dbReference>
<keyword evidence="6" id="KW-0333">Golgi apparatus</keyword>
<reference evidence="9" key="3">
    <citation type="submission" date="2025-09" db="UniProtKB">
        <authorList>
            <consortium name="Ensembl"/>
        </authorList>
    </citation>
    <scope>IDENTIFICATION</scope>
</reference>
<evidence type="ECO:0000313" key="10">
    <source>
        <dbReference type="Proteomes" id="UP000265120"/>
    </source>
</evidence>
<evidence type="ECO:0000256" key="8">
    <source>
        <dbReference type="RuleBase" id="RU363124"/>
    </source>
</evidence>
<dbReference type="Proteomes" id="UP000265120">
    <property type="component" value="Chromosome 11"/>
</dbReference>
<dbReference type="SUPFAM" id="SSF54373">
    <property type="entry name" value="FAD-linked reductases, C-terminal domain"/>
    <property type="match status" value="1"/>
</dbReference>